<gene>
    <name evidence="3" type="ORF">H7F49_11235</name>
</gene>
<dbReference type="InterPro" id="IPR032820">
    <property type="entry name" value="ATPase_put"/>
</dbReference>
<dbReference type="AlphaFoldDB" id="A0A7X1KCN1"/>
<feature type="transmembrane region" description="Helical" evidence="2">
    <location>
        <begin position="84"/>
        <end position="102"/>
    </location>
</feature>
<feature type="transmembrane region" description="Helical" evidence="2">
    <location>
        <begin position="114"/>
        <end position="130"/>
    </location>
</feature>
<keyword evidence="2" id="KW-1133">Transmembrane helix</keyword>
<evidence type="ECO:0000256" key="2">
    <source>
        <dbReference type="SAM" id="Phobius"/>
    </source>
</evidence>
<keyword evidence="2" id="KW-0472">Membrane</keyword>
<name>A0A7X1KCN1_9SPHN</name>
<evidence type="ECO:0000256" key="1">
    <source>
        <dbReference type="SAM" id="MobiDB-lite"/>
    </source>
</evidence>
<comment type="caution">
    <text evidence="3">The sequence shown here is derived from an EMBL/GenBank/DDBJ whole genome shotgun (WGS) entry which is preliminary data.</text>
</comment>
<dbReference type="EMBL" id="JACLAU010000017">
    <property type="protein sequence ID" value="MBC2652282.1"/>
    <property type="molecule type" value="Genomic_DNA"/>
</dbReference>
<evidence type="ECO:0000313" key="4">
    <source>
        <dbReference type="Proteomes" id="UP000520156"/>
    </source>
</evidence>
<sequence>MRLTRFNRPPKGAALSAGDRWACRAPQTAEQGVTDETPEEKSIGEDARIDALEQRLKAAREREEQRNAPVKTESDANYRMGNRVLGELVGGLAGGAFIGWVVDQALGTTRHQGLLVMLCMGGVVAFRNIIRIASRPPE</sequence>
<accession>A0A7X1KCN1</accession>
<organism evidence="3 4">
    <name type="scientific">Novosphingobium aerophilum</name>
    <dbReference type="NCBI Taxonomy" id="2839843"/>
    <lineage>
        <taxon>Bacteria</taxon>
        <taxon>Pseudomonadati</taxon>
        <taxon>Pseudomonadota</taxon>
        <taxon>Alphaproteobacteria</taxon>
        <taxon>Sphingomonadales</taxon>
        <taxon>Sphingomonadaceae</taxon>
        <taxon>Novosphingobium</taxon>
    </lineage>
</organism>
<reference evidence="3 4" key="1">
    <citation type="submission" date="2020-08" db="EMBL/GenBank/DDBJ databases">
        <title>The genome sequence of Novosphingobium flavum 4Y4.</title>
        <authorList>
            <person name="Liu Y."/>
        </authorList>
    </citation>
    <scope>NUCLEOTIDE SEQUENCE [LARGE SCALE GENOMIC DNA]</scope>
    <source>
        <strain evidence="3 4">4Y4</strain>
    </source>
</reference>
<keyword evidence="2" id="KW-0812">Transmembrane</keyword>
<feature type="region of interest" description="Disordered" evidence="1">
    <location>
        <begin position="1"/>
        <end position="43"/>
    </location>
</feature>
<evidence type="ECO:0000313" key="3">
    <source>
        <dbReference type="EMBL" id="MBC2652282.1"/>
    </source>
</evidence>
<keyword evidence="4" id="KW-1185">Reference proteome</keyword>
<protein>
    <submittedName>
        <fullName evidence="3">AtpZ/AtpI family protein</fullName>
    </submittedName>
</protein>
<dbReference type="Proteomes" id="UP000520156">
    <property type="component" value="Unassembled WGS sequence"/>
</dbReference>
<proteinExistence type="predicted"/>
<dbReference type="Pfam" id="PF09527">
    <property type="entry name" value="ATPase_gene1"/>
    <property type="match status" value="1"/>
</dbReference>